<dbReference type="PANTHER" id="PTHR35561">
    <property type="entry name" value="RNA 2',3'-CYCLIC PHOSPHODIESTERASE"/>
    <property type="match status" value="1"/>
</dbReference>
<name>A0ABN1I5C6_9GAMM</name>
<proteinExistence type="inferred from homology"/>
<feature type="active site" description="Proton acceptor" evidence="2">
    <location>
        <position position="141"/>
    </location>
</feature>
<evidence type="ECO:0000259" key="3">
    <source>
        <dbReference type="Pfam" id="PF02834"/>
    </source>
</evidence>
<evidence type="ECO:0000313" key="5">
    <source>
        <dbReference type="Proteomes" id="UP001499915"/>
    </source>
</evidence>
<comment type="catalytic activity">
    <reaction evidence="2">
        <text>a 3'-end 2',3'-cyclophospho-ribonucleotide-RNA + H2O = a 3'-end 2'-phospho-ribonucleotide-RNA + H(+)</text>
        <dbReference type="Rhea" id="RHEA:11828"/>
        <dbReference type="Rhea" id="RHEA-COMP:10464"/>
        <dbReference type="Rhea" id="RHEA-COMP:17353"/>
        <dbReference type="ChEBI" id="CHEBI:15377"/>
        <dbReference type="ChEBI" id="CHEBI:15378"/>
        <dbReference type="ChEBI" id="CHEBI:83064"/>
        <dbReference type="ChEBI" id="CHEBI:173113"/>
        <dbReference type="EC" id="3.1.4.58"/>
    </reaction>
</comment>
<sequence length="195" mass="22079">MPAVQRQAPVMKKIRTFFALPIPERVARPLSDCADTLCEYDRGLDAHWVDSSNYHLTLCFLGNVSLDQVTELEQLTREALADQSSFMVPLDQLGYYKANPRLGVLAALISDHEQLYALHDRMVNIAKKAGIRYDERDFMPHVTLARLPAKNRFEVPDSWPQPNLLTPADSVVLFQSRPGERGSIYTPLFEVHLSA</sequence>
<dbReference type="EC" id="3.1.4.58" evidence="2"/>
<dbReference type="SUPFAM" id="SSF55144">
    <property type="entry name" value="LigT-like"/>
    <property type="match status" value="1"/>
</dbReference>
<feature type="short sequence motif" description="HXTX 2" evidence="2">
    <location>
        <begin position="141"/>
        <end position="144"/>
    </location>
</feature>
<feature type="short sequence motif" description="HXTX 1" evidence="2">
    <location>
        <begin position="55"/>
        <end position="58"/>
    </location>
</feature>
<feature type="active site" description="Proton donor" evidence="2">
    <location>
        <position position="55"/>
    </location>
</feature>
<reference evidence="4 5" key="1">
    <citation type="journal article" date="2019" name="Int. J. Syst. Evol. Microbiol.">
        <title>The Global Catalogue of Microorganisms (GCM) 10K type strain sequencing project: providing services to taxonomists for standard genome sequencing and annotation.</title>
        <authorList>
            <consortium name="The Broad Institute Genomics Platform"/>
            <consortium name="The Broad Institute Genome Sequencing Center for Infectious Disease"/>
            <person name="Wu L."/>
            <person name="Ma J."/>
        </authorList>
    </citation>
    <scope>NUCLEOTIDE SEQUENCE [LARGE SCALE GENOMIC DNA]</scope>
    <source>
        <strain evidence="4 5">JCM 15134</strain>
    </source>
</reference>
<gene>
    <name evidence="4" type="primary">thpR</name>
    <name evidence="4" type="ORF">GCM10009104_15350</name>
</gene>
<feature type="domain" description="Phosphoesterase HXTX" evidence="3">
    <location>
        <begin position="113"/>
        <end position="158"/>
    </location>
</feature>
<organism evidence="4 5">
    <name type="scientific">Marinobacterium maritimum</name>
    <dbReference type="NCBI Taxonomy" id="500162"/>
    <lineage>
        <taxon>Bacteria</taxon>
        <taxon>Pseudomonadati</taxon>
        <taxon>Pseudomonadota</taxon>
        <taxon>Gammaproteobacteria</taxon>
        <taxon>Oceanospirillales</taxon>
        <taxon>Oceanospirillaceae</taxon>
        <taxon>Marinobacterium</taxon>
    </lineage>
</organism>
<feature type="domain" description="Phosphoesterase HXTX" evidence="3">
    <location>
        <begin position="20"/>
        <end position="104"/>
    </location>
</feature>
<keyword evidence="1 2" id="KW-0378">Hydrolase</keyword>
<dbReference type="Proteomes" id="UP001499915">
    <property type="component" value="Unassembled WGS sequence"/>
</dbReference>
<dbReference type="InterPro" id="IPR009097">
    <property type="entry name" value="Cyclic_Pdiesterase"/>
</dbReference>
<dbReference type="InterPro" id="IPR004175">
    <property type="entry name" value="RNA_CPDase"/>
</dbReference>
<dbReference type="Pfam" id="PF02834">
    <property type="entry name" value="LigT_PEase"/>
    <property type="match status" value="2"/>
</dbReference>
<evidence type="ECO:0000256" key="2">
    <source>
        <dbReference type="HAMAP-Rule" id="MF_01940"/>
    </source>
</evidence>
<accession>A0ABN1I5C6</accession>
<keyword evidence="5" id="KW-1185">Reference proteome</keyword>
<dbReference type="EMBL" id="BAAAET010000002">
    <property type="protein sequence ID" value="GAA0689758.1"/>
    <property type="molecule type" value="Genomic_DNA"/>
</dbReference>
<comment type="caution">
    <text evidence="4">The sequence shown here is derived from an EMBL/GenBank/DDBJ whole genome shotgun (WGS) entry which is preliminary data.</text>
</comment>
<dbReference type="InterPro" id="IPR014051">
    <property type="entry name" value="Phosphoesterase_HXTX"/>
</dbReference>
<comment type="similarity">
    <text evidence="2">Belongs to the 2H phosphoesterase superfamily. ThpR family.</text>
</comment>
<dbReference type="Gene3D" id="3.90.1140.10">
    <property type="entry name" value="Cyclic phosphodiesterase"/>
    <property type="match status" value="1"/>
</dbReference>
<comment type="function">
    <text evidence="2">Hydrolyzes RNA 2',3'-cyclic phosphodiester to an RNA 2'-phosphomonoester.</text>
</comment>
<evidence type="ECO:0000313" key="4">
    <source>
        <dbReference type="EMBL" id="GAA0689758.1"/>
    </source>
</evidence>
<dbReference type="NCBIfam" id="TIGR02258">
    <property type="entry name" value="2_5_ligase"/>
    <property type="match status" value="1"/>
</dbReference>
<dbReference type="HAMAP" id="MF_01940">
    <property type="entry name" value="RNA_CPDase"/>
    <property type="match status" value="1"/>
</dbReference>
<protein>
    <recommendedName>
        <fullName evidence="2">RNA 2',3'-cyclic phosphodiesterase</fullName>
        <shortName evidence="2">RNA 2',3'-CPDase</shortName>
        <ecNumber evidence="2">3.1.4.58</ecNumber>
    </recommendedName>
</protein>
<dbReference type="PANTHER" id="PTHR35561:SF1">
    <property type="entry name" value="RNA 2',3'-CYCLIC PHOSPHODIESTERASE"/>
    <property type="match status" value="1"/>
</dbReference>
<evidence type="ECO:0000256" key="1">
    <source>
        <dbReference type="ARBA" id="ARBA00022801"/>
    </source>
</evidence>